<dbReference type="CDD" id="cd05789">
    <property type="entry name" value="S1_Rrp4"/>
    <property type="match status" value="1"/>
</dbReference>
<dbReference type="eggNOG" id="KOG3013">
    <property type="taxonomic scope" value="Eukaryota"/>
</dbReference>
<name>R4X7N5_TAPDE</name>
<dbReference type="GO" id="GO:0071051">
    <property type="term" value="P:poly(A)-dependent snoRNA 3'-end processing"/>
    <property type="evidence" value="ECO:0007669"/>
    <property type="project" value="TreeGrafter"/>
</dbReference>
<evidence type="ECO:0000256" key="1">
    <source>
        <dbReference type="ARBA" id="ARBA00004123"/>
    </source>
</evidence>
<dbReference type="GO" id="GO:0000467">
    <property type="term" value="P:exonucleolytic trimming to generate mature 3'-end of 5.8S rRNA from tricistronic rRNA transcript (SSU-rRNA, 5.8S rRNA, LSU-rRNA)"/>
    <property type="evidence" value="ECO:0007669"/>
    <property type="project" value="TreeGrafter"/>
</dbReference>
<comment type="subcellular location">
    <subcellularLocation>
        <location evidence="1">Nucleus</location>
    </subcellularLocation>
</comment>
<organism evidence="9 10">
    <name type="scientific">Taphrina deformans (strain PYCC 5710 / ATCC 11124 / CBS 356.35 / IMI 108563 / JCM 9778 / NBRC 8474)</name>
    <name type="common">Peach leaf curl fungus</name>
    <name type="synonym">Lalaria deformans</name>
    <dbReference type="NCBI Taxonomy" id="1097556"/>
    <lineage>
        <taxon>Eukaryota</taxon>
        <taxon>Fungi</taxon>
        <taxon>Dikarya</taxon>
        <taxon>Ascomycota</taxon>
        <taxon>Taphrinomycotina</taxon>
        <taxon>Taphrinomycetes</taxon>
        <taxon>Taphrinales</taxon>
        <taxon>Taphrinaceae</taxon>
        <taxon>Taphrina</taxon>
    </lineage>
</organism>
<dbReference type="VEuPathDB" id="FungiDB:TAPDE_001218"/>
<dbReference type="EMBL" id="CAHR02000039">
    <property type="protein sequence ID" value="CCG81446.1"/>
    <property type="molecule type" value="Genomic_DNA"/>
</dbReference>
<dbReference type="GO" id="GO:0000176">
    <property type="term" value="C:nuclear exosome (RNase complex)"/>
    <property type="evidence" value="ECO:0007669"/>
    <property type="project" value="UniProtKB-ARBA"/>
</dbReference>
<evidence type="ECO:0000256" key="2">
    <source>
        <dbReference type="ARBA" id="ARBA00009155"/>
    </source>
</evidence>
<dbReference type="InterPro" id="IPR003029">
    <property type="entry name" value="S1_domain"/>
</dbReference>
<proteinExistence type="inferred from homology"/>
<evidence type="ECO:0000256" key="3">
    <source>
        <dbReference type="ARBA" id="ARBA00022552"/>
    </source>
</evidence>
<dbReference type="GO" id="GO:0071038">
    <property type="term" value="P:TRAMP-dependent tRNA surveillance pathway"/>
    <property type="evidence" value="ECO:0007669"/>
    <property type="project" value="TreeGrafter"/>
</dbReference>
<evidence type="ECO:0000256" key="5">
    <source>
        <dbReference type="ARBA" id="ARBA00022884"/>
    </source>
</evidence>
<dbReference type="InterPro" id="IPR036612">
    <property type="entry name" value="KH_dom_type_1_sf"/>
</dbReference>
<dbReference type="Gene3D" id="2.40.50.140">
    <property type="entry name" value="Nucleic acid-binding proteins"/>
    <property type="match status" value="1"/>
</dbReference>
<feature type="domain" description="S1 motif" evidence="8">
    <location>
        <begin position="97"/>
        <end position="177"/>
    </location>
</feature>
<dbReference type="Pfam" id="PF14382">
    <property type="entry name" value="ECR1_N"/>
    <property type="match status" value="1"/>
</dbReference>
<comment type="similarity">
    <text evidence="2">Belongs to the RRP4 family.</text>
</comment>
<dbReference type="Gene3D" id="2.40.50.100">
    <property type="match status" value="1"/>
</dbReference>
<dbReference type="InterPro" id="IPR048565">
    <property type="entry name" value="S1_RRP4"/>
</dbReference>
<evidence type="ECO:0000256" key="7">
    <source>
        <dbReference type="SAM" id="MobiDB-lite"/>
    </source>
</evidence>
<dbReference type="GO" id="GO:0003723">
    <property type="term" value="F:RNA binding"/>
    <property type="evidence" value="ECO:0007669"/>
    <property type="project" value="UniProtKB-KW"/>
</dbReference>
<dbReference type="InterPro" id="IPR026699">
    <property type="entry name" value="Exosome_RNA_bind1/RRP40/RRP4"/>
</dbReference>
<dbReference type="InterPro" id="IPR025721">
    <property type="entry name" value="Exosome_cplx_N_dom"/>
</dbReference>
<keyword evidence="10" id="KW-1185">Reference proteome</keyword>
<evidence type="ECO:0000313" key="9">
    <source>
        <dbReference type="EMBL" id="CCG81446.1"/>
    </source>
</evidence>
<keyword evidence="6" id="KW-0539">Nucleus</keyword>
<dbReference type="GO" id="GO:0071028">
    <property type="term" value="P:nuclear mRNA surveillance"/>
    <property type="evidence" value="ECO:0007669"/>
    <property type="project" value="UniProtKB-ARBA"/>
</dbReference>
<dbReference type="GO" id="GO:0071035">
    <property type="term" value="P:nuclear polyadenylation-dependent rRNA catabolic process"/>
    <property type="evidence" value="ECO:0007669"/>
    <property type="project" value="TreeGrafter"/>
</dbReference>
<sequence>MSVTILRPQRYSPPEYRSSADADEDVDMTDLLPNSEPSLTKITIPGETVTSDAQFMRGHGTYTIDNESGIHASLMGSISRVNKLLSITPLKSRYIPEIGDLVIGVVKEVALKKWRVDINAKTDATLQLASINLPGGIQRRKTGTDELQMRTFFQEGDLLLAEVQSYFQDGSVSLHTRSLKYGKLRDGQFLKVRNGIVARAKQSTVQLGPVDLILGVNGYSFISKHSESLISSNDSGNIHNNTSEAASEAIYSNVNSEISHGIREEISRVRNVLEILSREGVKLDIEVVRKAVEASRVIGEVSDILSAEMGKRIAAEAMYT</sequence>
<dbReference type="GO" id="GO:0071034">
    <property type="term" value="P:CUT catabolic process"/>
    <property type="evidence" value="ECO:0007669"/>
    <property type="project" value="TreeGrafter"/>
</dbReference>
<dbReference type="Proteomes" id="UP000013776">
    <property type="component" value="Unassembled WGS sequence"/>
</dbReference>
<dbReference type="OrthoDB" id="1650at2759"/>
<evidence type="ECO:0000256" key="6">
    <source>
        <dbReference type="ARBA" id="ARBA00023242"/>
    </source>
</evidence>
<protein>
    <submittedName>
        <fullName evidence="9">Exosome complex component rrp4</fullName>
    </submittedName>
</protein>
<dbReference type="PANTHER" id="PTHR21321:SF4">
    <property type="entry name" value="EXOSOME COMPLEX COMPONENT RRP4"/>
    <property type="match status" value="1"/>
</dbReference>
<dbReference type="SUPFAM" id="SSF50249">
    <property type="entry name" value="Nucleic acid-binding proteins"/>
    <property type="match status" value="1"/>
</dbReference>
<dbReference type="GO" id="GO:0034475">
    <property type="term" value="P:U4 snRNA 3'-end processing"/>
    <property type="evidence" value="ECO:0007669"/>
    <property type="project" value="TreeGrafter"/>
</dbReference>
<dbReference type="SUPFAM" id="SSF110324">
    <property type="entry name" value="Ribosomal L27 protein-like"/>
    <property type="match status" value="1"/>
</dbReference>
<accession>R4X7N5</accession>
<dbReference type="InterPro" id="IPR012340">
    <property type="entry name" value="NA-bd_OB-fold"/>
</dbReference>
<comment type="caution">
    <text evidence="9">The sequence shown here is derived from an EMBL/GenBank/DDBJ whole genome shotgun (WGS) entry which is preliminary data.</text>
</comment>
<dbReference type="PANTHER" id="PTHR21321">
    <property type="entry name" value="PNAS-3 RELATED"/>
    <property type="match status" value="1"/>
</dbReference>
<dbReference type="Pfam" id="PF21266">
    <property type="entry name" value="S1_RRP4"/>
    <property type="match status" value="1"/>
</dbReference>
<dbReference type="CDD" id="cd22525">
    <property type="entry name" value="KH-I_Rrp4_eukar"/>
    <property type="match status" value="1"/>
</dbReference>
<dbReference type="SUPFAM" id="SSF54791">
    <property type="entry name" value="Eukaryotic type KH-domain (KH-domain type I)"/>
    <property type="match status" value="1"/>
</dbReference>
<reference evidence="9 10" key="1">
    <citation type="journal article" date="2013" name="MBio">
        <title>Genome sequencing of the plant pathogen Taphrina deformans, the causal agent of peach leaf curl.</title>
        <authorList>
            <person name="Cisse O.H."/>
            <person name="Almeida J.M.G.C.F."/>
            <person name="Fonseca A."/>
            <person name="Kumar A.A."/>
            <person name="Salojaervi J."/>
            <person name="Overmyer K."/>
            <person name="Hauser P.M."/>
            <person name="Pagni M."/>
        </authorList>
    </citation>
    <scope>NUCLEOTIDE SEQUENCE [LARGE SCALE GENOMIC DNA]</scope>
    <source>
        <strain evidence="10">PYCC 5710 / ATCC 11124 / CBS 356.35 / IMI 108563 / JCM 9778 / NBRC 8474</strain>
    </source>
</reference>
<dbReference type="AlphaFoldDB" id="R4X7N5"/>
<dbReference type="GO" id="GO:0000177">
    <property type="term" value="C:cytoplasmic exosome (RNase complex)"/>
    <property type="evidence" value="ECO:0007669"/>
    <property type="project" value="TreeGrafter"/>
</dbReference>
<keyword evidence="5" id="KW-0694">RNA-binding</keyword>
<dbReference type="FunFam" id="2.40.50.140:FF:000038">
    <property type="entry name" value="Exosome complex component RRP4"/>
    <property type="match status" value="1"/>
</dbReference>
<evidence type="ECO:0000313" key="10">
    <source>
        <dbReference type="Proteomes" id="UP000013776"/>
    </source>
</evidence>
<dbReference type="STRING" id="1097556.R4X7N5"/>
<feature type="region of interest" description="Disordered" evidence="7">
    <location>
        <begin position="1"/>
        <end position="25"/>
    </location>
</feature>
<dbReference type="SMART" id="SM00316">
    <property type="entry name" value="S1"/>
    <property type="match status" value="1"/>
</dbReference>
<gene>
    <name evidence="9" type="ORF">TAPDE_001218</name>
</gene>
<evidence type="ECO:0000259" key="8">
    <source>
        <dbReference type="SMART" id="SM00316"/>
    </source>
</evidence>
<keyword evidence="3" id="KW-0698">rRNA processing</keyword>
<evidence type="ECO:0000256" key="4">
    <source>
        <dbReference type="ARBA" id="ARBA00022835"/>
    </source>
</evidence>
<keyword evidence="4" id="KW-0271">Exosome</keyword>